<feature type="compositionally biased region" description="Basic and acidic residues" evidence="1">
    <location>
        <begin position="18"/>
        <end position="32"/>
    </location>
</feature>
<dbReference type="AlphaFoldDB" id="A0A6G9GSK9"/>
<feature type="domain" description="DUF2510" evidence="3">
    <location>
        <begin position="13"/>
        <end position="46"/>
    </location>
</feature>
<dbReference type="EMBL" id="CP050177">
    <property type="protein sequence ID" value="QIQ01059.1"/>
    <property type="molecule type" value="Genomic_DNA"/>
</dbReference>
<sequence>MLRLGRVTYTTPPGWHPDPGHTGDGPRRERWWDGSAWTDELRSATPDREQDRDQDGTPAQTPEPGQDAAPTQGAAPAKEADPSDGTHADGGADRPQGADLVKDPAPEPVPDPAHSHPATVTTPLPAPVPAAAAGAGWGGPPAPPPGTGWGQPYFPPYPVGTAPAPRNRKRRITLGAIAAVVVLAVASGGFLLGRGTADTTDNNTVASDGSSAAPSLPGVPGEPGPGERGQSPDAPPRDGEGGGGGGEDGGPSLPQPQTEAGFATDGASGISIPVPAGWKGESGPIGAGVTTGDYPCPGQTSQTCVLGGVSSAPAAALKNNAKTAKEAAEKDIEVNATESYGGASYGKISSHEQLKAEAVTVAGQKGYLVRWKVVTSKGDDGYVQSLAFPSPATPELMVLVRSGFDVNSKAPKLTVMDDITKGIKKAAGGGTGTGQGV</sequence>
<gene>
    <name evidence="4" type="ORF">HA039_01000</name>
</gene>
<organism evidence="4 5">
    <name type="scientific">Streptomyces liangshanensis</name>
    <dbReference type="NCBI Taxonomy" id="2717324"/>
    <lineage>
        <taxon>Bacteria</taxon>
        <taxon>Bacillati</taxon>
        <taxon>Actinomycetota</taxon>
        <taxon>Actinomycetes</taxon>
        <taxon>Kitasatosporales</taxon>
        <taxon>Streptomycetaceae</taxon>
        <taxon>Streptomyces</taxon>
    </lineage>
</organism>
<name>A0A6G9GSK9_9ACTN</name>
<keyword evidence="2" id="KW-1133">Transmembrane helix</keyword>
<evidence type="ECO:0000256" key="2">
    <source>
        <dbReference type="SAM" id="Phobius"/>
    </source>
</evidence>
<evidence type="ECO:0000313" key="5">
    <source>
        <dbReference type="Proteomes" id="UP000501179"/>
    </source>
</evidence>
<dbReference type="Proteomes" id="UP000501179">
    <property type="component" value="Chromosome"/>
</dbReference>
<keyword evidence="2" id="KW-0472">Membrane</keyword>
<feature type="compositionally biased region" description="Basic and acidic residues" evidence="1">
    <location>
        <begin position="78"/>
        <end position="92"/>
    </location>
</feature>
<dbReference type="Pfam" id="PF10708">
    <property type="entry name" value="DUF2510"/>
    <property type="match status" value="1"/>
</dbReference>
<feature type="region of interest" description="Disordered" evidence="1">
    <location>
        <begin position="194"/>
        <end position="279"/>
    </location>
</feature>
<feature type="transmembrane region" description="Helical" evidence="2">
    <location>
        <begin position="172"/>
        <end position="193"/>
    </location>
</feature>
<feature type="compositionally biased region" description="Low complexity" evidence="1">
    <location>
        <begin position="117"/>
        <end position="134"/>
    </location>
</feature>
<proteinExistence type="predicted"/>
<evidence type="ECO:0000256" key="1">
    <source>
        <dbReference type="SAM" id="MobiDB-lite"/>
    </source>
</evidence>
<accession>A0A6G9GSK9</accession>
<feature type="compositionally biased region" description="Basic and acidic residues" evidence="1">
    <location>
        <begin position="39"/>
        <end position="55"/>
    </location>
</feature>
<evidence type="ECO:0000313" key="4">
    <source>
        <dbReference type="EMBL" id="QIQ01059.1"/>
    </source>
</evidence>
<dbReference type="KEGG" id="slia:HA039_01000"/>
<protein>
    <submittedName>
        <fullName evidence="4">DUF2510 domain-containing protein</fullName>
    </submittedName>
</protein>
<feature type="region of interest" description="Disordered" evidence="1">
    <location>
        <begin position="1"/>
        <end position="165"/>
    </location>
</feature>
<reference evidence="4 5" key="1">
    <citation type="submission" date="2020-03" db="EMBL/GenBank/DDBJ databases">
        <title>A novel species.</title>
        <authorList>
            <person name="Gao J."/>
        </authorList>
    </citation>
    <scope>NUCLEOTIDE SEQUENCE [LARGE SCALE GENOMIC DNA]</scope>
    <source>
        <strain evidence="4 5">QMT-12</strain>
    </source>
</reference>
<dbReference type="InterPro" id="IPR018929">
    <property type="entry name" value="DUF2510"/>
</dbReference>
<evidence type="ECO:0000259" key="3">
    <source>
        <dbReference type="Pfam" id="PF10708"/>
    </source>
</evidence>
<keyword evidence="5" id="KW-1185">Reference proteome</keyword>
<feature type="compositionally biased region" description="Polar residues" evidence="1">
    <location>
        <begin position="197"/>
        <end position="213"/>
    </location>
</feature>
<keyword evidence="2" id="KW-0812">Transmembrane</keyword>